<dbReference type="GO" id="GO:0005634">
    <property type="term" value="C:nucleus"/>
    <property type="evidence" value="ECO:0007669"/>
    <property type="project" value="UniProtKB-SubCell"/>
</dbReference>
<dbReference type="OrthoDB" id="10261408at2759"/>
<evidence type="ECO:0000256" key="3">
    <source>
        <dbReference type="SAM" id="SignalP"/>
    </source>
</evidence>
<feature type="signal peptide" evidence="3">
    <location>
        <begin position="1"/>
        <end position="18"/>
    </location>
</feature>
<keyword evidence="3" id="KW-0732">Signal</keyword>
<feature type="domain" description="HTH psq-type" evidence="4">
    <location>
        <begin position="173"/>
        <end position="224"/>
    </location>
</feature>
<keyword evidence="1" id="KW-0238">DNA-binding</keyword>
<name>A0A034VGU3_BACDO</name>
<feature type="chain" id="PRO_5001561698" description="HTH psq-type domain-containing protein" evidence="3">
    <location>
        <begin position="19"/>
        <end position="289"/>
    </location>
</feature>
<evidence type="ECO:0000256" key="2">
    <source>
        <dbReference type="SAM" id="MobiDB-lite"/>
    </source>
</evidence>
<feature type="DNA-binding region" description="H-T-H motif" evidence="1">
    <location>
        <begin position="200"/>
        <end position="220"/>
    </location>
</feature>
<dbReference type="PROSITE" id="PS50960">
    <property type="entry name" value="HTH_PSQ"/>
    <property type="match status" value="1"/>
</dbReference>
<sequence>MNCAYICYFSLCIGTALAVLYNGEAPKQKSETVVGALQQQQQQQRVPQATLAHVANAAAAMAAASATTNSNANSEDDDSGDDSNSNQAYEEHNKYRMQQKVAANNMKATQAAAAAGAHLDSTIEDDHNYVAAHDEDSSYCASADTEHESSANASLLNMLAAQANSGAANTGEMSGSLKRVRRSEASLAQAAKCVSKGQTFQTVSNMFNIPVSTIRFYMARKGILPRRKRGRGASSAVSSVSAGSGGIMTATAAATMAQALSQMKRAESPSGFPAHQLVSGASVGGKAHI</sequence>
<dbReference type="AlphaFoldDB" id="A0A034VGU3"/>
<keyword evidence="1" id="KW-0539">Nucleus</keyword>
<evidence type="ECO:0000256" key="1">
    <source>
        <dbReference type="PROSITE-ProRule" id="PRU00320"/>
    </source>
</evidence>
<proteinExistence type="predicted"/>
<dbReference type="GO" id="GO:0003677">
    <property type="term" value="F:DNA binding"/>
    <property type="evidence" value="ECO:0007669"/>
    <property type="project" value="UniProtKB-UniRule"/>
</dbReference>
<dbReference type="InterPro" id="IPR007889">
    <property type="entry name" value="HTH_Psq"/>
</dbReference>
<dbReference type="EMBL" id="GAKP01016411">
    <property type="protein sequence ID" value="JAC42541.1"/>
    <property type="molecule type" value="Transcribed_RNA"/>
</dbReference>
<organism evidence="5">
    <name type="scientific">Bactrocera dorsalis</name>
    <name type="common">Oriental fruit fly</name>
    <name type="synonym">Dacus dorsalis</name>
    <dbReference type="NCBI Taxonomy" id="27457"/>
    <lineage>
        <taxon>Eukaryota</taxon>
        <taxon>Metazoa</taxon>
        <taxon>Ecdysozoa</taxon>
        <taxon>Arthropoda</taxon>
        <taxon>Hexapoda</taxon>
        <taxon>Insecta</taxon>
        <taxon>Pterygota</taxon>
        <taxon>Neoptera</taxon>
        <taxon>Endopterygota</taxon>
        <taxon>Diptera</taxon>
        <taxon>Brachycera</taxon>
        <taxon>Muscomorpha</taxon>
        <taxon>Tephritoidea</taxon>
        <taxon>Tephritidae</taxon>
        <taxon>Bactrocera</taxon>
        <taxon>Bactrocera</taxon>
    </lineage>
</organism>
<feature type="region of interest" description="Disordered" evidence="2">
    <location>
        <begin position="65"/>
        <end position="87"/>
    </location>
</feature>
<comment type="subcellular location">
    <subcellularLocation>
        <location evidence="1">Nucleus</location>
    </subcellularLocation>
</comment>
<protein>
    <recommendedName>
        <fullName evidence="4">HTH psq-type domain-containing protein</fullName>
    </recommendedName>
</protein>
<reference evidence="5" key="1">
    <citation type="journal article" date="2014" name="BMC Genomics">
        <title>Characterizing the developmental transcriptome of the oriental fruit fly, Bactrocera dorsalis (Diptera: Tephritidae) through comparative genomic analysis with Drosophila melanogaster utilizing modENCODE datasets.</title>
        <authorList>
            <person name="Geib S.M."/>
            <person name="Calla B."/>
            <person name="Hall B."/>
            <person name="Hou S."/>
            <person name="Manoukis N.C."/>
        </authorList>
    </citation>
    <scope>NUCLEOTIDE SEQUENCE</scope>
    <source>
        <strain evidence="5">Punador</strain>
    </source>
</reference>
<feature type="region of interest" description="Disordered" evidence="2">
    <location>
        <begin position="266"/>
        <end position="289"/>
    </location>
</feature>
<evidence type="ECO:0000259" key="4">
    <source>
        <dbReference type="PROSITE" id="PS50960"/>
    </source>
</evidence>
<evidence type="ECO:0000313" key="5">
    <source>
        <dbReference type="EMBL" id="JAC42541.1"/>
    </source>
</evidence>
<accession>A0A034VGU3</accession>